<dbReference type="PROSITE" id="PS00211">
    <property type="entry name" value="ABC_TRANSPORTER_1"/>
    <property type="match status" value="1"/>
</dbReference>
<keyword evidence="8" id="KW-0406">Ion transport</keyword>
<dbReference type="AlphaFoldDB" id="A0A1I2T184"/>
<protein>
    <submittedName>
        <fullName evidence="11">Iron complex transport system ATP-binding protein</fullName>
    </submittedName>
</protein>
<dbReference type="PANTHER" id="PTHR42771:SF2">
    <property type="entry name" value="IRON(3+)-HYDROXAMATE IMPORT ATP-BINDING PROTEIN FHUC"/>
    <property type="match status" value="1"/>
</dbReference>
<dbReference type="InterPro" id="IPR003439">
    <property type="entry name" value="ABC_transporter-like_ATP-bd"/>
</dbReference>
<feature type="domain" description="ABC transporter" evidence="10">
    <location>
        <begin position="17"/>
        <end position="254"/>
    </location>
</feature>
<keyword evidence="2" id="KW-0813">Transport</keyword>
<sequence>MTSPASSSPKLASDSIISVSDLHVGYGDRTVLKGLNVEIPRRQITTLIGSNGCGKSTFLTTLARVREPHKGRISFAGTNISELSRRDYAARVGLLPQTPSAPGTLKVSELVLRGRYPHQSWYGRFTEEDEHAVSEALRRTALLDLAERPLNALSGGQRQRAWLAMVLAQDTEVMLLDEPTTYLDLAHAVDMLRLVKSLSTVDGRTIVMVLHDLNLAARYSDHLIAMGSGGQILKTGSARKVLTTELLAEGFGLDAIIGRDPATGGPMVVPAADPI</sequence>
<dbReference type="InterPro" id="IPR003593">
    <property type="entry name" value="AAA+_ATPase"/>
</dbReference>
<evidence type="ECO:0000256" key="5">
    <source>
        <dbReference type="ARBA" id="ARBA00022741"/>
    </source>
</evidence>
<accession>A0A1I2T184</accession>
<evidence type="ECO:0000256" key="7">
    <source>
        <dbReference type="ARBA" id="ARBA00023004"/>
    </source>
</evidence>
<dbReference type="PANTHER" id="PTHR42771">
    <property type="entry name" value="IRON(3+)-HYDROXAMATE IMPORT ATP-BINDING PROTEIN FHUC"/>
    <property type="match status" value="1"/>
</dbReference>
<dbReference type="OrthoDB" id="3579586at2"/>
<evidence type="ECO:0000313" key="11">
    <source>
        <dbReference type="EMBL" id="SFG58550.1"/>
    </source>
</evidence>
<keyword evidence="4" id="KW-0410">Iron transport</keyword>
<evidence type="ECO:0000256" key="6">
    <source>
        <dbReference type="ARBA" id="ARBA00022840"/>
    </source>
</evidence>
<keyword evidence="6 11" id="KW-0067">ATP-binding</keyword>
<evidence type="ECO:0000256" key="3">
    <source>
        <dbReference type="ARBA" id="ARBA00022475"/>
    </source>
</evidence>
<keyword evidence="7" id="KW-0408">Iron</keyword>
<dbReference type="CDD" id="cd03214">
    <property type="entry name" value="ABC_Iron-Siderophores_B12_Hemin"/>
    <property type="match status" value="1"/>
</dbReference>
<keyword evidence="9" id="KW-0472">Membrane</keyword>
<name>A0A1I2T184_9CORY</name>
<dbReference type="EMBL" id="FOPJ01000007">
    <property type="protein sequence ID" value="SFG58550.1"/>
    <property type="molecule type" value="Genomic_DNA"/>
</dbReference>
<evidence type="ECO:0000256" key="8">
    <source>
        <dbReference type="ARBA" id="ARBA00023065"/>
    </source>
</evidence>
<dbReference type="Gene3D" id="3.40.50.300">
    <property type="entry name" value="P-loop containing nucleotide triphosphate hydrolases"/>
    <property type="match status" value="1"/>
</dbReference>
<dbReference type="GO" id="GO:0005886">
    <property type="term" value="C:plasma membrane"/>
    <property type="evidence" value="ECO:0007669"/>
    <property type="project" value="UniProtKB-SubCell"/>
</dbReference>
<dbReference type="GO" id="GO:0016887">
    <property type="term" value="F:ATP hydrolysis activity"/>
    <property type="evidence" value="ECO:0007669"/>
    <property type="project" value="InterPro"/>
</dbReference>
<keyword evidence="12" id="KW-1185">Reference proteome</keyword>
<dbReference type="PROSITE" id="PS50893">
    <property type="entry name" value="ABC_TRANSPORTER_2"/>
    <property type="match status" value="1"/>
</dbReference>
<evidence type="ECO:0000256" key="9">
    <source>
        <dbReference type="ARBA" id="ARBA00023136"/>
    </source>
</evidence>
<evidence type="ECO:0000256" key="1">
    <source>
        <dbReference type="ARBA" id="ARBA00004202"/>
    </source>
</evidence>
<keyword evidence="5" id="KW-0547">Nucleotide-binding</keyword>
<keyword evidence="3" id="KW-1003">Cell membrane</keyword>
<dbReference type="InterPro" id="IPR017871">
    <property type="entry name" value="ABC_transporter-like_CS"/>
</dbReference>
<dbReference type="SMART" id="SM00382">
    <property type="entry name" value="AAA"/>
    <property type="match status" value="1"/>
</dbReference>
<evidence type="ECO:0000256" key="4">
    <source>
        <dbReference type="ARBA" id="ARBA00022496"/>
    </source>
</evidence>
<reference evidence="11 12" key="1">
    <citation type="submission" date="2016-10" db="EMBL/GenBank/DDBJ databases">
        <authorList>
            <person name="de Groot N.N."/>
        </authorList>
    </citation>
    <scope>NUCLEOTIDE SEQUENCE [LARGE SCALE GENOMIC DNA]</scope>
    <source>
        <strain>J11</strain>
        <strain evidence="12">PG 39</strain>
    </source>
</reference>
<dbReference type="Pfam" id="PF00005">
    <property type="entry name" value="ABC_tran"/>
    <property type="match status" value="1"/>
</dbReference>
<evidence type="ECO:0000259" key="10">
    <source>
        <dbReference type="PROSITE" id="PS50893"/>
    </source>
</evidence>
<dbReference type="RefSeq" id="WP_092285643.1">
    <property type="nucleotide sequence ID" value="NZ_VXKI01000016.1"/>
</dbReference>
<dbReference type="STRING" id="185761.SAMN05660282_01296"/>
<dbReference type="SUPFAM" id="SSF52540">
    <property type="entry name" value="P-loop containing nucleoside triphosphate hydrolases"/>
    <property type="match status" value="1"/>
</dbReference>
<evidence type="ECO:0000256" key="2">
    <source>
        <dbReference type="ARBA" id="ARBA00022448"/>
    </source>
</evidence>
<dbReference type="InterPro" id="IPR051535">
    <property type="entry name" value="Siderophore_ABC-ATPase"/>
</dbReference>
<gene>
    <name evidence="11" type="ORF">SAMN05660282_01296</name>
</gene>
<dbReference type="Proteomes" id="UP000199065">
    <property type="component" value="Unassembled WGS sequence"/>
</dbReference>
<evidence type="ECO:0000313" key="12">
    <source>
        <dbReference type="Proteomes" id="UP000199065"/>
    </source>
</evidence>
<comment type="subcellular location">
    <subcellularLocation>
        <location evidence="1">Cell membrane</location>
        <topology evidence="1">Peripheral membrane protein</topology>
    </subcellularLocation>
</comment>
<proteinExistence type="predicted"/>
<dbReference type="FunFam" id="3.40.50.300:FF:000134">
    <property type="entry name" value="Iron-enterobactin ABC transporter ATP-binding protein"/>
    <property type="match status" value="1"/>
</dbReference>
<dbReference type="InterPro" id="IPR027417">
    <property type="entry name" value="P-loop_NTPase"/>
</dbReference>
<dbReference type="GO" id="GO:0005524">
    <property type="term" value="F:ATP binding"/>
    <property type="evidence" value="ECO:0007669"/>
    <property type="project" value="UniProtKB-KW"/>
</dbReference>
<dbReference type="GO" id="GO:0006826">
    <property type="term" value="P:iron ion transport"/>
    <property type="evidence" value="ECO:0007669"/>
    <property type="project" value="UniProtKB-KW"/>
</dbReference>
<organism evidence="11 12">
    <name type="scientific">Corynebacterium spheniscorum</name>
    <dbReference type="NCBI Taxonomy" id="185761"/>
    <lineage>
        <taxon>Bacteria</taxon>
        <taxon>Bacillati</taxon>
        <taxon>Actinomycetota</taxon>
        <taxon>Actinomycetes</taxon>
        <taxon>Mycobacteriales</taxon>
        <taxon>Corynebacteriaceae</taxon>
        <taxon>Corynebacterium</taxon>
    </lineage>
</organism>